<dbReference type="GO" id="GO:0004357">
    <property type="term" value="F:glutamate-cysteine ligase activity"/>
    <property type="evidence" value="ECO:0007669"/>
    <property type="project" value="UniProtKB-EC"/>
</dbReference>
<dbReference type="PANTHER" id="PTHR36510:SF1">
    <property type="entry name" value="GLUTAMATE--CYSTEINE LIGASE 2-RELATED"/>
    <property type="match status" value="1"/>
</dbReference>
<dbReference type="InterPro" id="IPR006336">
    <property type="entry name" value="GCS2"/>
</dbReference>
<evidence type="ECO:0000256" key="1">
    <source>
        <dbReference type="ARBA" id="ARBA00022598"/>
    </source>
</evidence>
<comment type="caution">
    <text evidence="6">The sequence shown here is derived from an EMBL/GenBank/DDBJ whole genome shotgun (WGS) entry which is preliminary data.</text>
</comment>
<dbReference type="EMBL" id="JASITI010000046">
    <property type="protein sequence ID" value="MDK9499576.1"/>
    <property type="molecule type" value="Genomic_DNA"/>
</dbReference>
<keyword evidence="2 5" id="KW-0547">Nucleotide-binding</keyword>
<dbReference type="PANTHER" id="PTHR36510">
    <property type="entry name" value="GLUTAMATE--CYSTEINE LIGASE 2-RELATED"/>
    <property type="match status" value="1"/>
</dbReference>
<evidence type="ECO:0000256" key="5">
    <source>
        <dbReference type="HAMAP-Rule" id="MF_01609"/>
    </source>
</evidence>
<comment type="similarity">
    <text evidence="5">Belongs to the glutamate--cysteine ligase type 2 family. YbdK subfamily.</text>
</comment>
<dbReference type="NCBIfam" id="NF010041">
    <property type="entry name" value="PRK13517.1-1"/>
    <property type="match status" value="1"/>
</dbReference>
<dbReference type="InterPro" id="IPR011793">
    <property type="entry name" value="YbdK"/>
</dbReference>
<keyword evidence="3 5" id="KW-0067">ATP-binding</keyword>
<evidence type="ECO:0000256" key="4">
    <source>
        <dbReference type="ARBA" id="ARBA00048819"/>
    </source>
</evidence>
<dbReference type="InterPro" id="IPR014746">
    <property type="entry name" value="Gln_synth/guanido_kin_cat_dom"/>
</dbReference>
<dbReference type="EC" id="6.3.2.2" evidence="5"/>
<comment type="catalytic activity">
    <reaction evidence="4 5">
        <text>L-cysteine + L-glutamate + ATP = gamma-L-glutamyl-L-cysteine + ADP + phosphate + H(+)</text>
        <dbReference type="Rhea" id="RHEA:13285"/>
        <dbReference type="ChEBI" id="CHEBI:15378"/>
        <dbReference type="ChEBI" id="CHEBI:29985"/>
        <dbReference type="ChEBI" id="CHEBI:30616"/>
        <dbReference type="ChEBI" id="CHEBI:35235"/>
        <dbReference type="ChEBI" id="CHEBI:43474"/>
        <dbReference type="ChEBI" id="CHEBI:58173"/>
        <dbReference type="ChEBI" id="CHEBI:456216"/>
        <dbReference type="EC" id="6.3.2.2"/>
    </reaction>
</comment>
<reference evidence="6 7" key="1">
    <citation type="submission" date="2023-05" db="EMBL/GenBank/DDBJ databases">
        <title>Sequencing and Assembly of Streptomyces sp. NP73.</title>
        <authorList>
            <person name="Konwar A.N."/>
            <person name="Saikia K."/>
            <person name="Thakur D."/>
        </authorList>
    </citation>
    <scope>NUCLEOTIDE SEQUENCE [LARGE SCALE GENOMIC DNA]</scope>
    <source>
        <strain evidence="6 7">NP73</strain>
    </source>
</reference>
<dbReference type="HAMAP" id="MF_01609">
    <property type="entry name" value="Glu_cys_ligase_2"/>
    <property type="match status" value="1"/>
</dbReference>
<evidence type="ECO:0000313" key="7">
    <source>
        <dbReference type="Proteomes" id="UP001223390"/>
    </source>
</evidence>
<sequence length="370" mass="39882">MDVLTMGVEEEFHLVDRDSRAPVNRAPEVIGELAAELGDQVQAEFYDTQVEVCTLPAAEREDLRRQLVRLRCSVAEAAERARCLAVASGSPVLPPQEPLTITDNPRYRLMASRFAGLLGPYRLVCGCHVHVGCLDRGRALALANQMRPWLPALQSITVNSPFVCGRDTGHDSWRSVAYSGWPTVGPPPLFDEAQYLEYVDGLVAAGVLLDRRMVYWHARPSEHVPTLEIRIADVNADVDTVVLTALLVRGLASALLEEVDAGVPPPEPPERVLRAAHRLAARHGIDGPGLDVWTGGRAPARLLVDRLVERAAPGLERAGDLGAVRALWAGMCRRGTGAHRQRAVYAATGSLAAVVDSLDAASGSMAVEAA</sequence>
<dbReference type="InterPro" id="IPR050141">
    <property type="entry name" value="GCL_type2/YbdK_subfam"/>
</dbReference>
<dbReference type="Pfam" id="PF04107">
    <property type="entry name" value="GCS2"/>
    <property type="match status" value="1"/>
</dbReference>
<evidence type="ECO:0000256" key="3">
    <source>
        <dbReference type="ARBA" id="ARBA00022840"/>
    </source>
</evidence>
<dbReference type="Proteomes" id="UP001223390">
    <property type="component" value="Unassembled WGS sequence"/>
</dbReference>
<accession>A0ABT7H281</accession>
<dbReference type="RefSeq" id="WP_125818202.1">
    <property type="nucleotide sequence ID" value="NZ_JASITI010000046.1"/>
</dbReference>
<proteinExistence type="inferred from homology"/>
<keyword evidence="7" id="KW-1185">Reference proteome</keyword>
<evidence type="ECO:0000256" key="2">
    <source>
        <dbReference type="ARBA" id="ARBA00022741"/>
    </source>
</evidence>
<protein>
    <recommendedName>
        <fullName evidence="5">Putative glutamate--cysteine ligase 2</fullName>
        <ecNumber evidence="5">6.3.2.2</ecNumber>
    </recommendedName>
    <alternativeName>
        <fullName evidence="5">Gamma-glutamylcysteine synthetase 2</fullName>
        <shortName evidence="5">GCS 2</shortName>
        <shortName evidence="5">Gamma-GCS 2</shortName>
    </alternativeName>
</protein>
<gene>
    <name evidence="6" type="ORF">QEZ40_005001</name>
</gene>
<name>A0ABT7H281_9ACTN</name>
<dbReference type="Gene3D" id="3.30.590.20">
    <property type="match status" value="1"/>
</dbReference>
<evidence type="ECO:0000313" key="6">
    <source>
        <dbReference type="EMBL" id="MDK9499576.1"/>
    </source>
</evidence>
<dbReference type="SUPFAM" id="SSF55931">
    <property type="entry name" value="Glutamine synthetase/guanido kinase"/>
    <property type="match status" value="1"/>
</dbReference>
<organism evidence="6 7">
    <name type="scientific">Streptomyces katrae</name>
    <dbReference type="NCBI Taxonomy" id="68223"/>
    <lineage>
        <taxon>Bacteria</taxon>
        <taxon>Bacillati</taxon>
        <taxon>Actinomycetota</taxon>
        <taxon>Actinomycetes</taxon>
        <taxon>Kitasatosporales</taxon>
        <taxon>Streptomycetaceae</taxon>
        <taxon>Streptomyces</taxon>
    </lineage>
</organism>
<dbReference type="NCBIfam" id="TIGR02050">
    <property type="entry name" value="gshA_cyan_rel"/>
    <property type="match status" value="1"/>
</dbReference>
<keyword evidence="1 5" id="KW-0436">Ligase</keyword>
<comment type="function">
    <text evidence="5">ATP-dependent carboxylate-amine ligase which exhibits weak glutamate--cysteine ligase activity.</text>
</comment>